<proteinExistence type="predicted"/>
<evidence type="ECO:0008006" key="5">
    <source>
        <dbReference type="Google" id="ProtNLM"/>
    </source>
</evidence>
<accession>A0AA49GH34</accession>
<keyword evidence="1" id="KW-0175">Coiled coil</keyword>
<gene>
    <name evidence="3" type="ORF">QYS47_29020</name>
    <name evidence="2" type="ORF">QYS48_07255</name>
</gene>
<dbReference type="Proteomes" id="UP001244443">
    <property type="component" value="Chromosome"/>
</dbReference>
<dbReference type="EMBL" id="CP129970">
    <property type="protein sequence ID" value="WKK86692.2"/>
    <property type="molecule type" value="Genomic_DNA"/>
</dbReference>
<dbReference type="EMBL" id="CP129968">
    <property type="protein sequence ID" value="WNB18048.1"/>
    <property type="molecule type" value="Genomic_DNA"/>
</dbReference>
<organism evidence="3">
    <name type="scientific">Marivirga arenosa</name>
    <dbReference type="NCBI Taxonomy" id="3059076"/>
    <lineage>
        <taxon>Bacteria</taxon>
        <taxon>Pseudomonadati</taxon>
        <taxon>Bacteroidota</taxon>
        <taxon>Cytophagia</taxon>
        <taxon>Cytophagales</taxon>
        <taxon>Marivirgaceae</taxon>
        <taxon>Marivirga</taxon>
    </lineage>
</organism>
<evidence type="ECO:0000313" key="3">
    <source>
        <dbReference type="EMBL" id="WNB18048.1"/>
    </source>
</evidence>
<dbReference type="PIRSF" id="PIRSF006092">
    <property type="entry name" value="GreA_GreB"/>
    <property type="match status" value="1"/>
</dbReference>
<feature type="coiled-coil region" evidence="1">
    <location>
        <begin position="6"/>
        <end position="74"/>
    </location>
</feature>
<keyword evidence="4" id="KW-1185">Reference proteome</keyword>
<reference evidence="3 4" key="1">
    <citation type="submission" date="2023-08" db="EMBL/GenBank/DDBJ databases">
        <title>Comparative genomics and taxonomic characterization of three novel marine species of genus Marivirga.</title>
        <authorList>
            <person name="Muhammad N."/>
            <person name="Kim S.-G."/>
        </authorList>
    </citation>
    <scope>NUCLEOTIDE SEQUENCE</scope>
    <source>
        <strain evidence="2 4">ABR2-2</strain>
        <strain evidence="3">BKB1-2</strain>
    </source>
</reference>
<evidence type="ECO:0000313" key="4">
    <source>
        <dbReference type="Proteomes" id="UP001244443"/>
    </source>
</evidence>
<dbReference type="Proteomes" id="UP001232019">
    <property type="component" value="Chromosome"/>
</dbReference>
<evidence type="ECO:0000256" key="1">
    <source>
        <dbReference type="SAM" id="Coils"/>
    </source>
</evidence>
<accession>A0AA51ZWF7</accession>
<dbReference type="GO" id="GO:0070063">
    <property type="term" value="F:RNA polymerase binding"/>
    <property type="evidence" value="ECO:0007669"/>
    <property type="project" value="InterPro"/>
</dbReference>
<dbReference type="InterPro" id="IPR023459">
    <property type="entry name" value="Tscrpt_elong_fac_GreA/B_fam"/>
</dbReference>
<dbReference type="AlphaFoldDB" id="A0AA51ZWF7"/>
<evidence type="ECO:0000313" key="2">
    <source>
        <dbReference type="EMBL" id="WKK86692.2"/>
    </source>
</evidence>
<sequence length="147" mass="16864">MKSAIIEKCRENLRNYRENLQKDIDELKNSMTADTKSSAGDKYETGREMMKQEQDKLQAQLEVINRNLAVLQNINTHEEYNSVQFGALVTTSEGKYLISVSYGKLHIEEKEVVLISAISPLAQLMIDKKVGDKFDWNGNKIMIEEIH</sequence>
<dbReference type="RefSeq" id="WP_308357936.1">
    <property type="nucleotide sequence ID" value="NZ_CP129968.2"/>
</dbReference>
<protein>
    <recommendedName>
        <fullName evidence="5">Transcription elongation GreA/GreB family factor</fullName>
    </recommendedName>
</protein>
<name>A0AA51ZWF7_9BACT</name>
<dbReference type="KEGG" id="marp:QYS47_29020"/>
<dbReference type="SUPFAM" id="SSF54534">
    <property type="entry name" value="FKBP-like"/>
    <property type="match status" value="1"/>
</dbReference>